<organism evidence="1 2">
    <name type="scientific">Thiovibrio frasassiensis</name>
    <dbReference type="NCBI Taxonomy" id="2984131"/>
    <lineage>
        <taxon>Bacteria</taxon>
        <taxon>Pseudomonadati</taxon>
        <taxon>Thermodesulfobacteriota</taxon>
        <taxon>Desulfobulbia</taxon>
        <taxon>Desulfobulbales</taxon>
        <taxon>Thiovibrionaceae</taxon>
        <taxon>Thiovibrio</taxon>
    </lineage>
</organism>
<sequence>MKKVAILQSNYIPWKGYFDLIRSVDEFVLYDDMQYTKNDWRNRNKIKTREGVAWLTIPVRQETLAQTIRETKISNPLWHKQHWKTLAQNYAKAAHFKEYKDVFAELYLGGTEVYLSEINRKFITAINALLGITTTIRCSSEFTLAPGKSERLLALCQSLGATSYLSGPAASDYLDVAIFTEAGIAVEWMDYSGYPEYPQLFPPFEHGVSIVDLLFNQGKNAINFMKRVER</sequence>
<gene>
    <name evidence="1" type="ORF">OLX77_03050</name>
</gene>
<comment type="caution">
    <text evidence="1">The sequence shown here is derived from an EMBL/GenBank/DDBJ whole genome shotgun (WGS) entry which is preliminary data.</text>
</comment>
<proteinExistence type="predicted"/>
<dbReference type="Proteomes" id="UP001154240">
    <property type="component" value="Unassembled WGS sequence"/>
</dbReference>
<reference evidence="1" key="2">
    <citation type="submission" date="2022-10" db="EMBL/GenBank/DDBJ databases">
        <authorList>
            <person name="Aronson H.S."/>
        </authorList>
    </citation>
    <scope>NUCLEOTIDE SEQUENCE</scope>
    <source>
        <strain evidence="1">RS19-109</strain>
    </source>
</reference>
<dbReference type="RefSeq" id="WP_307632111.1">
    <property type="nucleotide sequence ID" value="NZ_JAPHEH010000001.1"/>
</dbReference>
<protein>
    <submittedName>
        <fullName evidence="1">WbqC family protein</fullName>
    </submittedName>
</protein>
<accession>A0A9X4MFX8</accession>
<evidence type="ECO:0000313" key="2">
    <source>
        <dbReference type="Proteomes" id="UP001154240"/>
    </source>
</evidence>
<reference evidence="1" key="1">
    <citation type="journal article" date="2022" name="bioRxiv">
        <title>Thiovibrio frasassiensisgen. nov., sp. nov., an autotrophic, elemental sulfur disproportionating bacterium isolated from sulfidic karst sediment, and proposal of Thiovibrionaceae fam. nov.</title>
        <authorList>
            <person name="Aronson H."/>
            <person name="Thomas C."/>
            <person name="Bhattacharyya M."/>
            <person name="Eckstein S."/>
            <person name="Jensen S."/>
            <person name="Barco R."/>
            <person name="Macalady J."/>
            <person name="Amend J."/>
        </authorList>
    </citation>
    <scope>NUCLEOTIDE SEQUENCE</scope>
    <source>
        <strain evidence="1">RS19-109</strain>
    </source>
</reference>
<evidence type="ECO:0000313" key="1">
    <source>
        <dbReference type="EMBL" id="MDG4475135.1"/>
    </source>
</evidence>
<dbReference type="EMBL" id="JAPHEH010000001">
    <property type="protein sequence ID" value="MDG4475135.1"/>
    <property type="molecule type" value="Genomic_DNA"/>
</dbReference>
<name>A0A9X4MFX8_9BACT</name>
<dbReference type="Pfam" id="PF08889">
    <property type="entry name" value="WbqC"/>
    <property type="match status" value="1"/>
</dbReference>
<keyword evidence="2" id="KW-1185">Reference proteome</keyword>
<dbReference type="AlphaFoldDB" id="A0A9X4MFX8"/>
<dbReference type="InterPro" id="IPR014985">
    <property type="entry name" value="WbqC"/>
</dbReference>